<evidence type="ECO:0000256" key="2">
    <source>
        <dbReference type="ARBA" id="ARBA00022692"/>
    </source>
</evidence>
<sequence>MTERQRRVQPGRLRDPETGEWNRKEIWHYLRGWVAVAVALAVVFGGLWFVGTRAWDAWQEFRTAEDYEGEGAEQVQIQIPTGATMRQIGDLLAEADVVSSADTFVRVANSRSEDAARVQAGTYSMLTRMPAAAAFERLLDPAFQVRDMIQFREGQRLTEQVALMAEATGIPAEEFTEVVTNRIAELGLPEWAPADNAEGFLFPDTYELPTDRTALSVTRLATTHFSTVANELDFANQAAASPAENPYTALIMASVLEREANRQEDRYRVARVFYNRLAEGMPLQSDATIAYANNITGRVFTTDAERAIDSPYNTYLNTGLPPGPVTSPSRNALDAALHPAEGNWLYFVVVNLDTGETEFNDTYEAHQASVNKLQEWCQTQAPGRCQ</sequence>
<keyword evidence="2 7" id="KW-0812">Transmembrane</keyword>
<evidence type="ECO:0000256" key="6">
    <source>
        <dbReference type="ARBA" id="ARBA00023316"/>
    </source>
</evidence>
<comment type="catalytic activity">
    <reaction evidence="7">
        <text>a peptidoglycan chain = a peptidoglycan chain with N-acetyl-1,6-anhydromuramyl-[peptide] at the reducing end + a peptidoglycan chain with N-acetylglucosamine at the non-reducing end.</text>
        <dbReference type="EC" id="4.2.2.29"/>
    </reaction>
</comment>
<dbReference type="PANTHER" id="PTHR30518">
    <property type="entry name" value="ENDOLYTIC MUREIN TRANSGLYCOSYLASE"/>
    <property type="match status" value="1"/>
</dbReference>
<reference evidence="8 9" key="1">
    <citation type="journal article" date="2023" name="Environ Microbiome">
        <title>A coral-associated actinobacterium mitigates coral bleaching under heat stress.</title>
        <authorList>
            <person name="Li J."/>
            <person name="Zou Y."/>
            <person name="Li Q."/>
            <person name="Zhang J."/>
            <person name="Bourne D.G."/>
            <person name="Lyu Y."/>
            <person name="Liu C."/>
            <person name="Zhang S."/>
        </authorList>
    </citation>
    <scope>NUCLEOTIDE SEQUENCE [LARGE SCALE GENOMIC DNA]</scope>
    <source>
        <strain evidence="8 9">SCSIO 13291</strain>
    </source>
</reference>
<evidence type="ECO:0000256" key="1">
    <source>
        <dbReference type="ARBA" id="ARBA00022475"/>
    </source>
</evidence>
<dbReference type="Proteomes" id="UP001434337">
    <property type="component" value="Chromosome"/>
</dbReference>
<proteinExistence type="inferred from homology"/>
<name>A0ABZ3C2B9_9ACTN</name>
<comment type="subcellular location">
    <subcellularLocation>
        <location evidence="7">Cell membrane</location>
        <topology evidence="7">Single-pass membrane protein</topology>
    </subcellularLocation>
</comment>
<feature type="transmembrane region" description="Helical" evidence="7">
    <location>
        <begin position="32"/>
        <end position="51"/>
    </location>
</feature>
<keyword evidence="5 7" id="KW-0456">Lyase</keyword>
<protein>
    <recommendedName>
        <fullName evidence="7">Endolytic murein transglycosylase</fullName>
        <ecNumber evidence="7">4.2.2.29</ecNumber>
    </recommendedName>
    <alternativeName>
        <fullName evidence="7">Peptidoglycan lytic transglycosylase</fullName>
    </alternativeName>
    <alternativeName>
        <fullName evidence="7">Peptidoglycan polymerization terminase</fullName>
    </alternativeName>
</protein>
<dbReference type="RefSeq" id="WP_342371630.1">
    <property type="nucleotide sequence ID" value="NZ_CP115965.1"/>
</dbReference>
<keyword evidence="3 7" id="KW-1133">Transmembrane helix</keyword>
<keyword evidence="9" id="KW-1185">Reference proteome</keyword>
<evidence type="ECO:0000313" key="9">
    <source>
        <dbReference type="Proteomes" id="UP001434337"/>
    </source>
</evidence>
<comment type="function">
    <text evidence="7">Functions as a peptidoglycan terminase that cleaves nascent peptidoglycan strands endolytically to terminate their elongation.</text>
</comment>
<dbReference type="NCBIfam" id="TIGR00247">
    <property type="entry name" value="endolytic transglycosylase MltG"/>
    <property type="match status" value="1"/>
</dbReference>
<evidence type="ECO:0000256" key="3">
    <source>
        <dbReference type="ARBA" id="ARBA00022989"/>
    </source>
</evidence>
<dbReference type="Gene3D" id="3.30.1490.480">
    <property type="entry name" value="Endolytic murein transglycosylase"/>
    <property type="match status" value="1"/>
</dbReference>
<accession>A0ABZ3C2B9</accession>
<organism evidence="8 9">
    <name type="scientific">Propioniciclava soli</name>
    <dbReference type="NCBI Taxonomy" id="2775081"/>
    <lineage>
        <taxon>Bacteria</taxon>
        <taxon>Bacillati</taxon>
        <taxon>Actinomycetota</taxon>
        <taxon>Actinomycetes</taxon>
        <taxon>Propionibacteriales</taxon>
        <taxon>Propionibacteriaceae</taxon>
        <taxon>Propioniciclava</taxon>
    </lineage>
</organism>
<feature type="site" description="Important for catalytic activity" evidence="7">
    <location>
        <position position="259"/>
    </location>
</feature>
<dbReference type="HAMAP" id="MF_02065">
    <property type="entry name" value="MltG"/>
    <property type="match status" value="1"/>
</dbReference>
<dbReference type="InterPro" id="IPR003770">
    <property type="entry name" value="MLTG-like"/>
</dbReference>
<keyword evidence="1 7" id="KW-1003">Cell membrane</keyword>
<dbReference type="CDD" id="cd08010">
    <property type="entry name" value="MltG_like"/>
    <property type="match status" value="1"/>
</dbReference>
<evidence type="ECO:0000313" key="8">
    <source>
        <dbReference type="EMBL" id="WZW97058.1"/>
    </source>
</evidence>
<evidence type="ECO:0000256" key="7">
    <source>
        <dbReference type="HAMAP-Rule" id="MF_02065"/>
    </source>
</evidence>
<dbReference type="Pfam" id="PF02618">
    <property type="entry name" value="YceG"/>
    <property type="match status" value="1"/>
</dbReference>
<keyword evidence="6 7" id="KW-0961">Cell wall biogenesis/degradation</keyword>
<dbReference type="PANTHER" id="PTHR30518:SF2">
    <property type="entry name" value="ENDOLYTIC MUREIN TRANSGLYCOSYLASE"/>
    <property type="match status" value="1"/>
</dbReference>
<gene>
    <name evidence="7 8" type="primary">mltG</name>
    <name evidence="8" type="ORF">PCC79_08970</name>
</gene>
<evidence type="ECO:0000256" key="5">
    <source>
        <dbReference type="ARBA" id="ARBA00023239"/>
    </source>
</evidence>
<evidence type="ECO:0000256" key="4">
    <source>
        <dbReference type="ARBA" id="ARBA00023136"/>
    </source>
</evidence>
<comment type="similarity">
    <text evidence="7">Belongs to the transglycosylase MltG family.</text>
</comment>
<keyword evidence="4 7" id="KW-0472">Membrane</keyword>
<dbReference type="EMBL" id="CP115965">
    <property type="protein sequence ID" value="WZW97058.1"/>
    <property type="molecule type" value="Genomic_DNA"/>
</dbReference>
<dbReference type="EC" id="4.2.2.29" evidence="7"/>